<organism evidence="1 2">
    <name type="scientific">Folsomia candida</name>
    <name type="common">Springtail</name>
    <dbReference type="NCBI Taxonomy" id="158441"/>
    <lineage>
        <taxon>Eukaryota</taxon>
        <taxon>Metazoa</taxon>
        <taxon>Ecdysozoa</taxon>
        <taxon>Arthropoda</taxon>
        <taxon>Hexapoda</taxon>
        <taxon>Collembola</taxon>
        <taxon>Entomobryomorpha</taxon>
        <taxon>Isotomoidea</taxon>
        <taxon>Isotomidae</taxon>
        <taxon>Proisotominae</taxon>
        <taxon>Folsomia</taxon>
    </lineage>
</organism>
<dbReference type="InterPro" id="IPR051064">
    <property type="entry name" value="SEC14/CRAL-TRIO_domain"/>
</dbReference>
<dbReference type="OrthoDB" id="75724at2759"/>
<dbReference type="Gene3D" id="3.40.525.10">
    <property type="entry name" value="CRAL-TRIO lipid binding domain"/>
    <property type="match status" value="1"/>
</dbReference>
<protein>
    <submittedName>
        <fullName evidence="1">Patellin-4</fullName>
    </submittedName>
</protein>
<dbReference type="EMBL" id="LNIX01000002">
    <property type="protein sequence ID" value="OXA60094.1"/>
    <property type="molecule type" value="Genomic_DNA"/>
</dbReference>
<evidence type="ECO:0000313" key="2">
    <source>
        <dbReference type="Proteomes" id="UP000198287"/>
    </source>
</evidence>
<dbReference type="GO" id="GO:0005737">
    <property type="term" value="C:cytoplasm"/>
    <property type="evidence" value="ECO:0007669"/>
    <property type="project" value="TreeGrafter"/>
</dbReference>
<proteinExistence type="predicted"/>
<dbReference type="InterPro" id="IPR036865">
    <property type="entry name" value="CRAL-TRIO_dom_sf"/>
</dbReference>
<sequence>MAILSNFTNFTINRIIIVSTVALALSVKNSLQIPLKDFLTLTFQQKESLEQFREEVKHKVPHDYMKKDSYLIYWLRDQLFNVSDAKELLTKNLAWREKNKMDTIMEEDWADFDYEYRVNIEGCDKEGKPGEGNTT</sequence>
<keyword evidence="2" id="KW-1185">Reference proteome</keyword>
<dbReference type="InterPro" id="IPR036273">
    <property type="entry name" value="CRAL/TRIO_N_dom_sf"/>
</dbReference>
<dbReference type="AlphaFoldDB" id="A0A226ESP6"/>
<evidence type="ECO:0000313" key="1">
    <source>
        <dbReference type="EMBL" id="OXA60094.1"/>
    </source>
</evidence>
<gene>
    <name evidence="1" type="ORF">Fcan01_04687</name>
</gene>
<dbReference type="PANTHER" id="PTHR23324">
    <property type="entry name" value="SEC14 RELATED PROTEIN"/>
    <property type="match status" value="1"/>
</dbReference>
<dbReference type="SUPFAM" id="SSF46938">
    <property type="entry name" value="CRAL/TRIO N-terminal domain"/>
    <property type="match status" value="1"/>
</dbReference>
<accession>A0A226ESP6</accession>
<name>A0A226ESP6_FOLCA</name>
<dbReference type="PANTHER" id="PTHR23324:SF83">
    <property type="entry name" value="SEC14-LIKE PROTEIN 2"/>
    <property type="match status" value="1"/>
</dbReference>
<reference evidence="1 2" key="1">
    <citation type="submission" date="2015-12" db="EMBL/GenBank/DDBJ databases">
        <title>The genome of Folsomia candida.</title>
        <authorList>
            <person name="Faddeeva A."/>
            <person name="Derks M.F."/>
            <person name="Anvar Y."/>
            <person name="Smit S."/>
            <person name="Van Straalen N."/>
            <person name="Roelofs D."/>
        </authorList>
    </citation>
    <scope>NUCLEOTIDE SEQUENCE [LARGE SCALE GENOMIC DNA]</scope>
    <source>
        <strain evidence="1 2">VU population</strain>
        <tissue evidence="1">Whole body</tissue>
    </source>
</reference>
<comment type="caution">
    <text evidence="1">The sequence shown here is derived from an EMBL/GenBank/DDBJ whole genome shotgun (WGS) entry which is preliminary data.</text>
</comment>
<dbReference type="Proteomes" id="UP000198287">
    <property type="component" value="Unassembled WGS sequence"/>
</dbReference>